<gene>
    <name evidence="2" type="ORF">B0T10DRAFT_552660</name>
</gene>
<dbReference type="Proteomes" id="UP000777438">
    <property type="component" value="Unassembled WGS sequence"/>
</dbReference>
<comment type="caution">
    <text evidence="2">The sequence shown here is derived from an EMBL/GenBank/DDBJ whole genome shotgun (WGS) entry which is preliminary data.</text>
</comment>
<sequence length="424" mass="47274">MGLCAKHCVSTVRPFPLVLMSCSTQGQWTIRPIKGVYFRALIPKSSLIRALACLALARVGMTATDLDLHVNKLRDAAKHELVSRLTGQAFVAFWLQPRIAFSIPKDHLPLRVWELSHIGAPPAENQKEFGLKRKGDQKSSRVLSTRGLWRLPSSPVLGEAGLKLINALDPPSTSSFIFLPDQILDGPQGNQEALSLFRCHTNSAKFMDRNSHFASSAPTTTHPTKATSSAMAANPNSIKASPSISSAPTPPTHEKKKCSSTCAIDDSDDEDYEESLEDFKKSIESSWSSCRTRYLNTANSSNNSSVARRSNLTLMFEREEQAEKARAQKRKELEEQGILTGPVSTEHKREHTPPLEATNAHNNNDNSNLSTADTSGLQVTPQQRIPPMNRDFHFLKDVYNLDKRKPSEEDRQFWHRQLNIPNAW</sequence>
<keyword evidence="3" id="KW-1185">Reference proteome</keyword>
<feature type="compositionally biased region" description="Low complexity" evidence="1">
    <location>
        <begin position="357"/>
        <end position="375"/>
    </location>
</feature>
<organism evidence="2 3">
    <name type="scientific">Thelonectria olida</name>
    <dbReference type="NCBI Taxonomy" id="1576542"/>
    <lineage>
        <taxon>Eukaryota</taxon>
        <taxon>Fungi</taxon>
        <taxon>Dikarya</taxon>
        <taxon>Ascomycota</taxon>
        <taxon>Pezizomycotina</taxon>
        <taxon>Sordariomycetes</taxon>
        <taxon>Hypocreomycetidae</taxon>
        <taxon>Hypocreales</taxon>
        <taxon>Nectriaceae</taxon>
        <taxon>Thelonectria</taxon>
    </lineage>
</organism>
<name>A0A9P9AJZ2_9HYPO</name>
<reference evidence="2 3" key="1">
    <citation type="journal article" date="2021" name="Nat. Commun.">
        <title>Genetic determinants of endophytism in the Arabidopsis root mycobiome.</title>
        <authorList>
            <person name="Mesny F."/>
            <person name="Miyauchi S."/>
            <person name="Thiergart T."/>
            <person name="Pickel B."/>
            <person name="Atanasova L."/>
            <person name="Karlsson M."/>
            <person name="Huettel B."/>
            <person name="Barry K.W."/>
            <person name="Haridas S."/>
            <person name="Chen C."/>
            <person name="Bauer D."/>
            <person name="Andreopoulos W."/>
            <person name="Pangilinan J."/>
            <person name="LaButti K."/>
            <person name="Riley R."/>
            <person name="Lipzen A."/>
            <person name="Clum A."/>
            <person name="Drula E."/>
            <person name="Henrissat B."/>
            <person name="Kohler A."/>
            <person name="Grigoriev I.V."/>
            <person name="Martin F.M."/>
            <person name="Hacquard S."/>
        </authorList>
    </citation>
    <scope>NUCLEOTIDE SEQUENCE [LARGE SCALE GENOMIC DNA]</scope>
    <source>
        <strain evidence="2 3">MPI-CAGE-CH-0241</strain>
    </source>
</reference>
<feature type="region of interest" description="Disordered" evidence="1">
    <location>
        <begin position="319"/>
        <end position="384"/>
    </location>
</feature>
<feature type="compositionally biased region" description="Low complexity" evidence="1">
    <location>
        <begin position="234"/>
        <end position="247"/>
    </location>
</feature>
<feature type="compositionally biased region" description="Basic and acidic residues" evidence="1">
    <location>
        <begin position="319"/>
        <end position="334"/>
    </location>
</feature>
<feature type="compositionally biased region" description="Polar residues" evidence="1">
    <location>
        <begin position="213"/>
        <end position="231"/>
    </location>
</feature>
<dbReference type="EMBL" id="JAGPYM010000036">
    <property type="protein sequence ID" value="KAH6874963.1"/>
    <property type="molecule type" value="Genomic_DNA"/>
</dbReference>
<evidence type="ECO:0000256" key="1">
    <source>
        <dbReference type="SAM" id="MobiDB-lite"/>
    </source>
</evidence>
<evidence type="ECO:0000313" key="3">
    <source>
        <dbReference type="Proteomes" id="UP000777438"/>
    </source>
</evidence>
<proteinExistence type="predicted"/>
<feature type="region of interest" description="Disordered" evidence="1">
    <location>
        <begin position="213"/>
        <end position="275"/>
    </location>
</feature>
<accession>A0A9P9AJZ2</accession>
<evidence type="ECO:0000313" key="2">
    <source>
        <dbReference type="EMBL" id="KAH6874963.1"/>
    </source>
</evidence>
<protein>
    <submittedName>
        <fullName evidence="2">Uncharacterized protein</fullName>
    </submittedName>
</protein>
<dbReference type="AlphaFoldDB" id="A0A9P9AJZ2"/>
<feature type="compositionally biased region" description="Acidic residues" evidence="1">
    <location>
        <begin position="265"/>
        <end position="275"/>
    </location>
</feature>